<proteinExistence type="predicted"/>
<evidence type="ECO:0000313" key="1">
    <source>
        <dbReference type="EMBL" id="SVD77605.1"/>
    </source>
</evidence>
<dbReference type="EMBL" id="UINC01172501">
    <property type="protein sequence ID" value="SVD77605.1"/>
    <property type="molecule type" value="Genomic_DNA"/>
</dbReference>
<feature type="non-terminal residue" evidence="1">
    <location>
        <position position="33"/>
    </location>
</feature>
<reference evidence="1" key="1">
    <citation type="submission" date="2018-05" db="EMBL/GenBank/DDBJ databases">
        <authorList>
            <person name="Lanie J.A."/>
            <person name="Ng W.-L."/>
            <person name="Kazmierczak K.M."/>
            <person name="Andrzejewski T.M."/>
            <person name="Davidsen T.M."/>
            <person name="Wayne K.J."/>
            <person name="Tettelin H."/>
            <person name="Glass J.I."/>
            <person name="Rusch D."/>
            <person name="Podicherti R."/>
            <person name="Tsui H.-C.T."/>
            <person name="Winkler M.E."/>
        </authorList>
    </citation>
    <scope>NUCLEOTIDE SEQUENCE</scope>
</reference>
<sequence length="33" mass="3623">MATSQFAVASSHIQKIQPDILGFGITDFDDQLQ</sequence>
<name>A0A382Y430_9ZZZZ</name>
<organism evidence="1">
    <name type="scientific">marine metagenome</name>
    <dbReference type="NCBI Taxonomy" id="408172"/>
    <lineage>
        <taxon>unclassified sequences</taxon>
        <taxon>metagenomes</taxon>
        <taxon>ecological metagenomes</taxon>
    </lineage>
</organism>
<accession>A0A382Y430</accession>
<dbReference type="AlphaFoldDB" id="A0A382Y430"/>
<protein>
    <submittedName>
        <fullName evidence="1">Uncharacterized protein</fullName>
    </submittedName>
</protein>
<gene>
    <name evidence="1" type="ORF">METZ01_LOCUS430459</name>
</gene>